<feature type="transmembrane region" description="Helical" evidence="1">
    <location>
        <begin position="159"/>
        <end position="180"/>
    </location>
</feature>
<dbReference type="AlphaFoldDB" id="A0A931FFC5"/>
<feature type="transmembrane region" description="Helical" evidence="1">
    <location>
        <begin position="564"/>
        <end position="580"/>
    </location>
</feature>
<comment type="caution">
    <text evidence="2">The sequence shown here is derived from an EMBL/GenBank/DDBJ whole genome shotgun (WGS) entry which is preliminary data.</text>
</comment>
<dbReference type="Proteomes" id="UP000657385">
    <property type="component" value="Unassembled WGS sequence"/>
</dbReference>
<keyword evidence="1" id="KW-0812">Transmembrane</keyword>
<protein>
    <submittedName>
        <fullName evidence="2">DUF2206 domain-containing protein</fullName>
    </submittedName>
</protein>
<keyword evidence="1" id="KW-0472">Membrane</keyword>
<dbReference type="RefSeq" id="WP_196193427.1">
    <property type="nucleotide sequence ID" value="NZ_JADPRT010000003.1"/>
</dbReference>
<feature type="transmembrane region" description="Helical" evidence="1">
    <location>
        <begin position="592"/>
        <end position="612"/>
    </location>
</feature>
<evidence type="ECO:0000313" key="3">
    <source>
        <dbReference type="Proteomes" id="UP000657385"/>
    </source>
</evidence>
<feature type="transmembrane region" description="Helical" evidence="1">
    <location>
        <begin position="134"/>
        <end position="153"/>
    </location>
</feature>
<feature type="transmembrane region" description="Helical" evidence="1">
    <location>
        <begin position="533"/>
        <end position="552"/>
    </location>
</feature>
<feature type="transmembrane region" description="Helical" evidence="1">
    <location>
        <begin position="289"/>
        <end position="309"/>
    </location>
</feature>
<keyword evidence="3" id="KW-1185">Reference proteome</keyword>
<sequence>MIPQLKPRQIVLLGISAACVVEMVPGVPGLLTTAAGLWLLIGAPVAVWYGTAARAVSRRDSALLLSLGLAVITDMVVALGVNTVLPWFGQAHPLTTIALGGGAALVLIALGAFLPQAGWDQPWRGAAGRRPRGLAPVGSLGALCLLLSVAGPIRLNNGFSGAVSCAALVAIAGLLVLLLVRRRQYPEAVLQTGLYIAAAGLLLLNSLRGWFITGHDIQREYEYFRLTLGGSLWNVHAYPNPYNACLSITLFPVDLYRLTAIPDLYVFKAVLPLLFAATPVLVYRSVRNVAPQLVALLSAMFFLAFPTFFTDMTFLGRQEIAFLLLGCAMVVLTDSGRALGRRRLMFLALAVGIVLSHYSTGYMVVATLAVGFGADLVWRLLALRGRRRPRRRTRSDHGPSFVSWWMVAATAVLALGWAGPVTHTSGQLRTTLSDAVQQVLHFGQGQSGSSDTAYSLFGGAQVSPQQRMDQFQGQIEQQTAAKRAAGDYLPLRVVQQYATPVVAQQELPPTSLGRLLDAVGINVSTVNGLLRQGAAALMQILLLVGLVVTVRARRRVFRPSRDQVTLTVGAVGGLVLVTIVPQLSVDYSVLRAFQQGLLFFAPFLAAGTLWALRWAGRRTVPLTCALIATLFLDLTGVVPTVLGGYPAQLQLSNSGQYYDLYYSNESERVAASRLMQQLETTRTPNGGMPVVQAESFTFNRLQTVLTGPVVGNIYPTVIGTDTYVFLGATTVRTGQVSVSYQGDRITYRYPVALLNTYKNEIYSSEGAEIYR</sequence>
<proteinExistence type="predicted"/>
<feature type="transmembrane region" description="Helical" evidence="1">
    <location>
        <begin position="63"/>
        <end position="88"/>
    </location>
</feature>
<feature type="transmembrane region" description="Helical" evidence="1">
    <location>
        <begin position="192"/>
        <end position="211"/>
    </location>
</feature>
<feature type="transmembrane region" description="Helical" evidence="1">
    <location>
        <begin position="36"/>
        <end position="56"/>
    </location>
</feature>
<feature type="transmembrane region" description="Helical" evidence="1">
    <location>
        <begin position="94"/>
        <end position="114"/>
    </location>
</feature>
<accession>A0A931FFC5</accession>
<gene>
    <name evidence="2" type="ORF">I2501_09565</name>
</gene>
<reference evidence="2" key="1">
    <citation type="submission" date="2020-11" db="EMBL/GenBank/DDBJ databases">
        <title>Isolation and identification of active actinomycetes.</title>
        <authorList>
            <person name="Yu B."/>
        </authorList>
    </citation>
    <scope>NUCLEOTIDE SEQUENCE</scope>
    <source>
        <strain evidence="2">NEAU-YB345</strain>
    </source>
</reference>
<feature type="transmembrane region" description="Helical" evidence="1">
    <location>
        <begin position="264"/>
        <end position="282"/>
    </location>
</feature>
<evidence type="ECO:0000313" key="2">
    <source>
        <dbReference type="EMBL" id="MBF9068284.1"/>
    </source>
</evidence>
<feature type="transmembrane region" description="Helical" evidence="1">
    <location>
        <begin position="401"/>
        <end position="419"/>
    </location>
</feature>
<feature type="transmembrane region" description="Helical" evidence="1">
    <location>
        <begin position="365"/>
        <end position="381"/>
    </location>
</feature>
<name>A0A931FFC5_9ACTN</name>
<evidence type="ECO:0000256" key="1">
    <source>
        <dbReference type="SAM" id="Phobius"/>
    </source>
</evidence>
<keyword evidence="1" id="KW-1133">Transmembrane helix</keyword>
<dbReference type="PROSITE" id="PS51257">
    <property type="entry name" value="PROKAR_LIPOPROTEIN"/>
    <property type="match status" value="1"/>
</dbReference>
<feature type="transmembrane region" description="Helical" evidence="1">
    <location>
        <begin position="624"/>
        <end position="645"/>
    </location>
</feature>
<dbReference type="EMBL" id="JADPRT010000003">
    <property type="protein sequence ID" value="MBF9068284.1"/>
    <property type="molecule type" value="Genomic_DNA"/>
</dbReference>
<organism evidence="2 3">
    <name type="scientific">Streptacidiphilus fuscans</name>
    <dbReference type="NCBI Taxonomy" id="2789292"/>
    <lineage>
        <taxon>Bacteria</taxon>
        <taxon>Bacillati</taxon>
        <taxon>Actinomycetota</taxon>
        <taxon>Actinomycetes</taxon>
        <taxon>Kitasatosporales</taxon>
        <taxon>Streptomycetaceae</taxon>
        <taxon>Streptacidiphilus</taxon>
    </lineage>
</organism>